<reference evidence="8 9" key="1">
    <citation type="submission" date="2024-10" db="EMBL/GenBank/DDBJ databases">
        <title>The Natural Products Discovery Center: Release of the First 8490 Sequenced Strains for Exploring Actinobacteria Biosynthetic Diversity.</title>
        <authorList>
            <person name="Kalkreuter E."/>
            <person name="Kautsar S.A."/>
            <person name="Yang D."/>
            <person name="Bader C.D."/>
            <person name="Teijaro C.N."/>
            <person name="Fluegel L."/>
            <person name="Davis C.M."/>
            <person name="Simpson J.R."/>
            <person name="Lauterbach L."/>
            <person name="Steele A.D."/>
            <person name="Gui C."/>
            <person name="Meng S."/>
            <person name="Li G."/>
            <person name="Viehrig K."/>
            <person name="Ye F."/>
            <person name="Su P."/>
            <person name="Kiefer A.F."/>
            <person name="Nichols A."/>
            <person name="Cepeda A.J."/>
            <person name="Yan W."/>
            <person name="Fan B."/>
            <person name="Jiang Y."/>
            <person name="Adhikari A."/>
            <person name="Zheng C.-J."/>
            <person name="Schuster L."/>
            <person name="Cowan T.M."/>
            <person name="Smanski M.J."/>
            <person name="Chevrette M.G."/>
            <person name="De Carvalho L.P.S."/>
            <person name="Shen B."/>
        </authorList>
    </citation>
    <scope>NUCLEOTIDE SEQUENCE [LARGE SCALE GENOMIC DNA]</scope>
    <source>
        <strain evidence="8 9">NPDC012605</strain>
    </source>
</reference>
<keyword evidence="2 4" id="KW-0378">Hydrolase</keyword>
<evidence type="ECO:0000256" key="3">
    <source>
        <dbReference type="ARBA" id="ARBA00022898"/>
    </source>
</evidence>
<feature type="region of interest" description="Disordered" evidence="7">
    <location>
        <begin position="1"/>
        <end position="37"/>
    </location>
</feature>
<evidence type="ECO:0000256" key="7">
    <source>
        <dbReference type="SAM" id="MobiDB-lite"/>
    </source>
</evidence>
<evidence type="ECO:0000256" key="1">
    <source>
        <dbReference type="ARBA" id="ARBA00022642"/>
    </source>
</evidence>
<feature type="binding site" evidence="4">
    <location>
        <position position="163"/>
    </location>
    <ligand>
        <name>pyridoxal 5'-phosphate</name>
        <dbReference type="ChEBI" id="CHEBI:597326"/>
    </ligand>
</feature>
<comment type="cofactor">
    <cofactor evidence="4 6">
        <name>pyridoxal 5'-phosphate</name>
        <dbReference type="ChEBI" id="CHEBI:597326"/>
    </cofactor>
</comment>
<evidence type="ECO:0000256" key="4">
    <source>
        <dbReference type="HAMAP-Rule" id="MF_01970"/>
    </source>
</evidence>
<dbReference type="EMBL" id="JBIBDZ010000013">
    <property type="protein sequence ID" value="MFF5923375.1"/>
    <property type="molecule type" value="Genomic_DNA"/>
</dbReference>
<dbReference type="Gene3D" id="3.40.640.10">
    <property type="entry name" value="Type I PLP-dependent aspartate aminotransferase-like (Major domain)"/>
    <property type="match status" value="1"/>
</dbReference>
<sequence length="477" mass="49988">MPNGTPHATHNATPNRAPRGSTRGAPTEQRSAPPGANLDAASIEATAAIDDTTSIDDAASIEKLIATRTGRAAALDAADPLAHVRDRFLLPEGIVYLDGNSLGALPAAVPPAVEDAVHRQWGTDLIRSWNANGWWEAPVRTGDAIGRLIGAAAGQVVAGDSTSVQLFNTLLAAARLRPGRRLLLTDPDHFPTDQYIADSVGRLLDLEVRRIPAREAAAVLAAEGADVAVVAYAPVDYRTGELHDIAGLTAAAHAAGALAHWDLCHAAGALPIELDAAGADFAVGCGYKYLSGGPGAPAFAYVAARHQQAFDHPVTGWHGHAEPFAMSGTYAPAEGITRARIGTPALLSLVALEAALTAYDGVDMESVRAKSLSLTVFFQECADSLLDGLGFTMATPREPGRRGSQVALRHPEAYPLVAALTARGVIGDMRAPDLLRFGFNALYLTHADVLHAVRELRDIVCTGGHRAAAYQQRPTVT</sequence>
<accession>A0ABW6Y185</accession>
<evidence type="ECO:0000256" key="5">
    <source>
        <dbReference type="NCBIfam" id="TIGR01814"/>
    </source>
</evidence>
<feature type="modified residue" description="N6-(pyridoxal phosphate)lysine" evidence="4">
    <location>
        <position position="288"/>
    </location>
</feature>
<comment type="caution">
    <text evidence="4">Lacks conserved residue(s) required for the propagation of feature annotation.</text>
</comment>
<comment type="function">
    <text evidence="4 6">Catalyzes the cleavage of L-kynurenine (L-Kyn) and L-3-hydroxykynurenine (L-3OHKyn) into anthranilic acid (AA) and 3-hydroxyanthranilic acid (3-OHAA), respectively.</text>
</comment>
<comment type="similarity">
    <text evidence="4 6">Belongs to the kynureninase family.</text>
</comment>
<evidence type="ECO:0000256" key="2">
    <source>
        <dbReference type="ARBA" id="ARBA00022801"/>
    </source>
</evidence>
<dbReference type="InterPro" id="IPR010111">
    <property type="entry name" value="Kynureninase"/>
</dbReference>
<dbReference type="Gene3D" id="3.90.1150.10">
    <property type="entry name" value="Aspartate Aminotransferase, domain 1"/>
    <property type="match status" value="1"/>
</dbReference>
<evidence type="ECO:0000313" key="9">
    <source>
        <dbReference type="Proteomes" id="UP001602370"/>
    </source>
</evidence>
<feature type="binding site" evidence="4">
    <location>
        <position position="317"/>
    </location>
    <ligand>
        <name>pyridoxal 5'-phosphate</name>
        <dbReference type="ChEBI" id="CHEBI:597326"/>
    </ligand>
</feature>
<keyword evidence="9" id="KW-1185">Reference proteome</keyword>
<feature type="binding site" evidence="4">
    <location>
        <position position="262"/>
    </location>
    <ligand>
        <name>pyridoxal 5'-phosphate</name>
        <dbReference type="ChEBI" id="CHEBI:597326"/>
    </ligand>
</feature>
<dbReference type="Proteomes" id="UP001602370">
    <property type="component" value="Unassembled WGS sequence"/>
</dbReference>
<dbReference type="PANTHER" id="PTHR14084:SF0">
    <property type="entry name" value="KYNURENINASE"/>
    <property type="match status" value="1"/>
</dbReference>
<dbReference type="Pfam" id="PF22580">
    <property type="entry name" value="KYNU_C"/>
    <property type="match status" value="1"/>
</dbReference>
<feature type="binding site" evidence="4">
    <location>
        <position position="287"/>
    </location>
    <ligand>
        <name>pyridoxal 5'-phosphate</name>
        <dbReference type="ChEBI" id="CHEBI:597326"/>
    </ligand>
</feature>
<feature type="binding site" evidence="4">
    <location>
        <position position="162"/>
    </location>
    <ligand>
        <name>pyridoxal 5'-phosphate</name>
        <dbReference type="ChEBI" id="CHEBI:597326"/>
    </ligand>
</feature>
<dbReference type="PANTHER" id="PTHR14084">
    <property type="entry name" value="KYNURENINASE"/>
    <property type="match status" value="1"/>
</dbReference>
<dbReference type="GO" id="GO:0030429">
    <property type="term" value="F:kynureninase activity"/>
    <property type="evidence" value="ECO:0007669"/>
    <property type="project" value="UniProtKB-EC"/>
</dbReference>
<dbReference type="NCBIfam" id="TIGR01814">
    <property type="entry name" value="kynureninase"/>
    <property type="match status" value="1"/>
</dbReference>
<dbReference type="InterPro" id="IPR015422">
    <property type="entry name" value="PyrdxlP-dep_Trfase_small"/>
</dbReference>
<comment type="pathway">
    <text evidence="4 6">Amino-acid degradation; L-kynurenine degradation; L-alanine and anthranilate from L-kynurenine: step 1/1.</text>
</comment>
<keyword evidence="1 4" id="KW-0662">Pyridine nucleotide biosynthesis</keyword>
<dbReference type="RefSeq" id="WP_388310911.1">
    <property type="nucleotide sequence ID" value="NZ_JBIBDZ010000013.1"/>
</dbReference>
<comment type="caution">
    <text evidence="8">The sequence shown here is derived from an EMBL/GenBank/DDBJ whole genome shotgun (WGS) entry which is preliminary data.</text>
</comment>
<keyword evidence="3 4" id="KW-0663">Pyridoxal phosphate</keyword>
<feature type="binding site" evidence="4">
    <location>
        <begin position="190"/>
        <end position="193"/>
    </location>
    <ligand>
        <name>pyridoxal 5'-phosphate</name>
        <dbReference type="ChEBI" id="CHEBI:597326"/>
    </ligand>
</feature>
<feature type="binding site" evidence="4">
    <location>
        <position position="265"/>
    </location>
    <ligand>
        <name>pyridoxal 5'-phosphate</name>
        <dbReference type="ChEBI" id="CHEBI:597326"/>
    </ligand>
</feature>
<feature type="binding site" evidence="4">
    <location>
        <position position="343"/>
    </location>
    <ligand>
        <name>pyridoxal 5'-phosphate</name>
        <dbReference type="ChEBI" id="CHEBI:597326"/>
    </ligand>
</feature>
<dbReference type="PIRSF" id="PIRSF038800">
    <property type="entry name" value="KYNU"/>
    <property type="match status" value="1"/>
</dbReference>
<evidence type="ECO:0000313" key="8">
    <source>
        <dbReference type="EMBL" id="MFF5923375.1"/>
    </source>
</evidence>
<comment type="catalytic activity">
    <reaction evidence="6">
        <text>3-hydroxy-L-kynurenine + H2O = 3-hydroxyanthranilate + L-alanine + H(+)</text>
        <dbReference type="Rhea" id="RHEA:25143"/>
        <dbReference type="ChEBI" id="CHEBI:15377"/>
        <dbReference type="ChEBI" id="CHEBI:15378"/>
        <dbReference type="ChEBI" id="CHEBI:36559"/>
        <dbReference type="ChEBI" id="CHEBI:57972"/>
        <dbReference type="ChEBI" id="CHEBI:58125"/>
        <dbReference type="EC" id="3.7.1.3"/>
    </reaction>
</comment>
<feature type="compositionally biased region" description="Polar residues" evidence="7">
    <location>
        <begin position="1"/>
        <end position="14"/>
    </location>
</feature>
<comment type="subunit">
    <text evidence="4 6">Homodimer.</text>
</comment>
<dbReference type="EC" id="3.7.1.3" evidence="4 5"/>
<gene>
    <name evidence="4 8" type="primary">kynU</name>
    <name evidence="8" type="ORF">ACFY8C_34415</name>
</gene>
<organism evidence="8 9">
    <name type="scientific">Streptomyces flavochromogenes</name>
    <dbReference type="NCBI Taxonomy" id="68199"/>
    <lineage>
        <taxon>Bacteria</taxon>
        <taxon>Bacillati</taxon>
        <taxon>Actinomycetota</taxon>
        <taxon>Actinomycetes</taxon>
        <taxon>Kitasatosporales</taxon>
        <taxon>Streptomycetaceae</taxon>
        <taxon>Streptomyces</taxon>
    </lineage>
</organism>
<proteinExistence type="inferred from homology"/>
<dbReference type="InterPro" id="IPR015424">
    <property type="entry name" value="PyrdxlP-dep_Trfase"/>
</dbReference>
<protein>
    <recommendedName>
        <fullName evidence="4 5">Kynureninase</fullName>
        <ecNumber evidence="4 5">3.7.1.3</ecNumber>
    </recommendedName>
    <alternativeName>
        <fullName evidence="4">L-kynurenine hydrolase</fullName>
    </alternativeName>
</protein>
<comment type="pathway">
    <text evidence="4 6">Cofactor biosynthesis; NAD(+) biosynthesis; quinolinate from L-kynurenine: step 2/3.</text>
</comment>
<dbReference type="SUPFAM" id="SSF53383">
    <property type="entry name" value="PLP-dependent transferases"/>
    <property type="match status" value="1"/>
</dbReference>
<dbReference type="InterPro" id="IPR015421">
    <property type="entry name" value="PyrdxlP-dep_Trfase_major"/>
</dbReference>
<name>A0ABW6Y185_9ACTN</name>
<evidence type="ECO:0000256" key="6">
    <source>
        <dbReference type="PIRNR" id="PIRNR038800"/>
    </source>
</evidence>
<comment type="catalytic activity">
    <reaction evidence="4 6">
        <text>L-kynurenine + H2O = anthranilate + L-alanine + H(+)</text>
        <dbReference type="Rhea" id="RHEA:16813"/>
        <dbReference type="ChEBI" id="CHEBI:15377"/>
        <dbReference type="ChEBI" id="CHEBI:15378"/>
        <dbReference type="ChEBI" id="CHEBI:16567"/>
        <dbReference type="ChEBI" id="CHEBI:57959"/>
        <dbReference type="ChEBI" id="CHEBI:57972"/>
        <dbReference type="EC" id="3.7.1.3"/>
    </reaction>
</comment>
<dbReference type="HAMAP" id="MF_01970">
    <property type="entry name" value="Kynureninase"/>
    <property type="match status" value="1"/>
</dbReference>